<name>A0AC34FBD9_9BILA</name>
<dbReference type="Proteomes" id="UP000887579">
    <property type="component" value="Unplaced"/>
</dbReference>
<protein>
    <submittedName>
        <fullName evidence="2">FHA domain-containing protein</fullName>
    </submittedName>
</protein>
<evidence type="ECO:0000313" key="2">
    <source>
        <dbReference type="WBParaSite" id="ES5_v2.g14472.t1"/>
    </source>
</evidence>
<dbReference type="WBParaSite" id="ES5_v2.g14472.t1">
    <property type="protein sequence ID" value="ES5_v2.g14472.t1"/>
    <property type="gene ID" value="ES5_v2.g14472"/>
</dbReference>
<evidence type="ECO:0000313" key="1">
    <source>
        <dbReference type="Proteomes" id="UP000887579"/>
    </source>
</evidence>
<reference evidence="2" key="1">
    <citation type="submission" date="2022-11" db="UniProtKB">
        <authorList>
            <consortium name="WormBaseParasite"/>
        </authorList>
    </citation>
    <scope>IDENTIFICATION</scope>
</reference>
<accession>A0AC34FBD9</accession>
<proteinExistence type="predicted"/>
<organism evidence="1 2">
    <name type="scientific">Panagrolaimus sp. ES5</name>
    <dbReference type="NCBI Taxonomy" id="591445"/>
    <lineage>
        <taxon>Eukaryota</taxon>
        <taxon>Metazoa</taxon>
        <taxon>Ecdysozoa</taxon>
        <taxon>Nematoda</taxon>
        <taxon>Chromadorea</taxon>
        <taxon>Rhabditida</taxon>
        <taxon>Tylenchina</taxon>
        <taxon>Panagrolaimomorpha</taxon>
        <taxon>Panagrolaimoidea</taxon>
        <taxon>Panagrolaimidae</taxon>
        <taxon>Panagrolaimus</taxon>
    </lineage>
</organism>
<sequence length="441" mass="50202">MFKLIRPSNAPIKFQLIQSRTCFSRIGFYFYQKNKSKFCHVLLDLENNYIKLEGEASQIIIHSTTRIELIIKKNKFELKANNTGNVITRTKECELDIDNPYNEQSMMADFFLYDSNDCEHKLMLPETSHLATWFINTTKSVTTTTSTTAPPPKTTVTTTKITTGKKVENAEFGIHWYIIILIAEIILCIFIGAFSTWLYDKLTKRFKAQQQSLSVEDSHDEEIETALEDLQQAQSGEVVNHDDKNGLKSLSKNSTGSTLVNSHGPSLQTARHPSNNNQRMLKEKNVQSVGVSNITLPTPHTPNQPQKSKKSFLERMGNKFKRKNKESNSKKFYFQQPQISVSGFSSSTTMNIPFGESKEVVKARDKAKPLQEKKKSVKKIKAQAPFSKEFNIDQQGCEPTQASREESYQADIAEKSQAKKKQFIKTAIISFALFDLRNRRG</sequence>